<name>A0A9Q4B0C3_SALAG</name>
<protein>
    <submittedName>
        <fullName evidence="1">Kinase</fullName>
    </submittedName>
</protein>
<keyword evidence="1" id="KW-0418">Kinase</keyword>
<keyword evidence="2" id="KW-1185">Reference proteome</keyword>
<dbReference type="Gene3D" id="2.30.30.430">
    <property type="entry name" value="Kinase associated protein B domain"/>
    <property type="match status" value="1"/>
</dbReference>
<keyword evidence="1" id="KW-0808">Transferase</keyword>
<dbReference type="RefSeq" id="WP_257820739.1">
    <property type="nucleotide sequence ID" value="NZ_JABXYM010000001.1"/>
</dbReference>
<dbReference type="Pfam" id="PF08810">
    <property type="entry name" value="KapB"/>
    <property type="match status" value="1"/>
</dbReference>
<dbReference type="Proteomes" id="UP001057753">
    <property type="component" value="Unassembled WGS sequence"/>
</dbReference>
<dbReference type="SMART" id="SM01298">
    <property type="entry name" value="KapB"/>
    <property type="match status" value="1"/>
</dbReference>
<sequence length="137" mass="15556">MDTYLKEGDKVTAIYKTGRYIGEIIGKNPKGTHAIVKILAVLKHPVQGDLHQPGETNVPLFHERKALSFKEKANIPLSHVNLYSGDIPEYSNSLLEALMTQKKELKNENSIWASKSLESLRKLEKDTYKLNLEDDHQ</sequence>
<gene>
    <name evidence="1" type="ORF">HXA33_05565</name>
</gene>
<proteinExistence type="predicted"/>
<organism evidence="1 2">
    <name type="scientific">Salipaludibacillus agaradhaerens</name>
    <name type="common">Bacillus agaradhaerens</name>
    <dbReference type="NCBI Taxonomy" id="76935"/>
    <lineage>
        <taxon>Bacteria</taxon>
        <taxon>Bacillati</taxon>
        <taxon>Bacillota</taxon>
        <taxon>Bacilli</taxon>
        <taxon>Bacillales</taxon>
        <taxon>Bacillaceae</taxon>
    </lineage>
</organism>
<comment type="caution">
    <text evidence="1">The sequence shown here is derived from an EMBL/GenBank/DDBJ whole genome shotgun (WGS) entry which is preliminary data.</text>
</comment>
<dbReference type="InterPro" id="IPR014916">
    <property type="entry name" value="KapB"/>
</dbReference>
<evidence type="ECO:0000313" key="1">
    <source>
        <dbReference type="EMBL" id="MCR6096008.1"/>
    </source>
</evidence>
<reference evidence="1" key="1">
    <citation type="submission" date="2020-06" db="EMBL/GenBank/DDBJ databases">
        <title>Insight into the genomes of haloalkaliphilic bacilli from Kenyan soda lakes.</title>
        <authorList>
            <person name="Mwirichia R."/>
            <person name="Villamizar G.C."/>
            <person name="Poehlein A."/>
            <person name="Mugweru J."/>
            <person name="Kipnyargis A."/>
            <person name="Kiplimo D."/>
            <person name="Orwa P."/>
            <person name="Daniel R."/>
        </authorList>
    </citation>
    <scope>NUCLEOTIDE SEQUENCE</scope>
    <source>
        <strain evidence="1">B1096_S55</strain>
    </source>
</reference>
<dbReference type="GO" id="GO:0016301">
    <property type="term" value="F:kinase activity"/>
    <property type="evidence" value="ECO:0007669"/>
    <property type="project" value="UniProtKB-KW"/>
</dbReference>
<dbReference type="SUPFAM" id="SSF141251">
    <property type="entry name" value="Kinase-associated protein B-like"/>
    <property type="match status" value="1"/>
</dbReference>
<dbReference type="InterPro" id="IPR038080">
    <property type="entry name" value="KapB_sf"/>
</dbReference>
<evidence type="ECO:0000313" key="2">
    <source>
        <dbReference type="Proteomes" id="UP001057753"/>
    </source>
</evidence>
<dbReference type="AlphaFoldDB" id="A0A9Q4B0C3"/>
<dbReference type="EMBL" id="JABXYM010000001">
    <property type="protein sequence ID" value="MCR6096008.1"/>
    <property type="molecule type" value="Genomic_DNA"/>
</dbReference>
<accession>A0A9Q4B0C3</accession>